<keyword evidence="9" id="KW-1185">Reference proteome</keyword>
<keyword evidence="5 7" id="KW-0472">Membrane</keyword>
<feature type="transmembrane region" description="Helical" evidence="7">
    <location>
        <begin position="245"/>
        <end position="270"/>
    </location>
</feature>
<feature type="transmembrane region" description="Helical" evidence="7">
    <location>
        <begin position="220"/>
        <end position="239"/>
    </location>
</feature>
<dbReference type="OrthoDB" id="5140599at2"/>
<keyword evidence="2" id="KW-1003">Cell membrane</keyword>
<evidence type="ECO:0000256" key="6">
    <source>
        <dbReference type="SAM" id="MobiDB-lite"/>
    </source>
</evidence>
<evidence type="ECO:0000313" key="9">
    <source>
        <dbReference type="Proteomes" id="UP000283832"/>
    </source>
</evidence>
<feature type="transmembrane region" description="Helical" evidence="7">
    <location>
        <begin position="12"/>
        <end position="34"/>
    </location>
</feature>
<name>A0A418MNJ6_9ACTN</name>
<dbReference type="GO" id="GO:0005886">
    <property type="term" value="C:plasma membrane"/>
    <property type="evidence" value="ECO:0007669"/>
    <property type="project" value="UniProtKB-SubCell"/>
</dbReference>
<accession>A0A418MNJ6</accession>
<evidence type="ECO:0000256" key="5">
    <source>
        <dbReference type="ARBA" id="ARBA00023136"/>
    </source>
</evidence>
<feature type="transmembrane region" description="Helical" evidence="7">
    <location>
        <begin position="351"/>
        <end position="369"/>
    </location>
</feature>
<feature type="compositionally biased region" description="Basic residues" evidence="6">
    <location>
        <begin position="433"/>
        <end position="442"/>
    </location>
</feature>
<proteinExistence type="predicted"/>
<dbReference type="InterPro" id="IPR050833">
    <property type="entry name" value="Poly_Biosynth_Transport"/>
</dbReference>
<dbReference type="PANTHER" id="PTHR30250">
    <property type="entry name" value="PST FAMILY PREDICTED COLANIC ACID TRANSPORTER"/>
    <property type="match status" value="1"/>
</dbReference>
<feature type="transmembrane region" description="Helical" evidence="7">
    <location>
        <begin position="46"/>
        <end position="73"/>
    </location>
</feature>
<feature type="transmembrane region" description="Helical" evidence="7">
    <location>
        <begin position="144"/>
        <end position="167"/>
    </location>
</feature>
<dbReference type="Proteomes" id="UP000283832">
    <property type="component" value="Unassembled WGS sequence"/>
</dbReference>
<keyword evidence="3 7" id="KW-0812">Transmembrane</keyword>
<dbReference type="EMBL" id="QXEC01000037">
    <property type="protein sequence ID" value="RIV32593.1"/>
    <property type="molecule type" value="Genomic_DNA"/>
</dbReference>
<comment type="subcellular location">
    <subcellularLocation>
        <location evidence="1">Cell membrane</location>
        <topology evidence="1">Multi-pass membrane protein</topology>
    </subcellularLocation>
</comment>
<evidence type="ECO:0000256" key="2">
    <source>
        <dbReference type="ARBA" id="ARBA00022475"/>
    </source>
</evidence>
<feature type="transmembrane region" description="Helical" evidence="7">
    <location>
        <begin position="375"/>
        <end position="397"/>
    </location>
</feature>
<evidence type="ECO:0000256" key="1">
    <source>
        <dbReference type="ARBA" id="ARBA00004651"/>
    </source>
</evidence>
<gene>
    <name evidence="8" type="ORF">D2L64_24970</name>
</gene>
<protein>
    <submittedName>
        <fullName evidence="8">Polysaccharide biosynthesis protein</fullName>
    </submittedName>
</protein>
<dbReference type="PANTHER" id="PTHR30250:SF11">
    <property type="entry name" value="O-ANTIGEN TRANSPORTER-RELATED"/>
    <property type="match status" value="1"/>
</dbReference>
<feature type="transmembrane region" description="Helical" evidence="7">
    <location>
        <begin position="320"/>
        <end position="339"/>
    </location>
</feature>
<organism evidence="8 9">
    <name type="scientific">Micromonospora radicis</name>
    <dbReference type="NCBI Taxonomy" id="1894971"/>
    <lineage>
        <taxon>Bacteria</taxon>
        <taxon>Bacillati</taxon>
        <taxon>Actinomycetota</taxon>
        <taxon>Actinomycetes</taxon>
        <taxon>Micromonosporales</taxon>
        <taxon>Micromonosporaceae</taxon>
        <taxon>Micromonospora</taxon>
    </lineage>
</organism>
<evidence type="ECO:0000313" key="8">
    <source>
        <dbReference type="EMBL" id="RIV32593.1"/>
    </source>
</evidence>
<dbReference type="AlphaFoldDB" id="A0A418MNJ6"/>
<feature type="transmembrane region" description="Helical" evidence="7">
    <location>
        <begin position="282"/>
        <end position="308"/>
    </location>
</feature>
<comment type="caution">
    <text evidence="8">The sequence shown here is derived from an EMBL/GenBank/DDBJ whole genome shotgun (WGS) entry which is preliminary data.</text>
</comment>
<feature type="region of interest" description="Disordered" evidence="6">
    <location>
        <begin position="399"/>
        <end position="442"/>
    </location>
</feature>
<feature type="transmembrane region" description="Helical" evidence="7">
    <location>
        <begin position="112"/>
        <end position="132"/>
    </location>
</feature>
<reference evidence="8 9" key="1">
    <citation type="submission" date="2018-08" db="EMBL/GenBank/DDBJ databases">
        <title>Jishengella sp. nov., isolated from a root of Azadirachta indica A. Juss. var. siamensis Valenton.</title>
        <authorList>
            <person name="Kuncharoen N."/>
            <person name="Tanasupawat S."/>
            <person name="Kudo T."/>
            <person name="Ohkuma M."/>
        </authorList>
    </citation>
    <scope>NUCLEOTIDE SEQUENCE [LARGE SCALE GENOMIC DNA]</scope>
    <source>
        <strain evidence="8 9">AZ1-13</strain>
    </source>
</reference>
<feature type="transmembrane region" description="Helical" evidence="7">
    <location>
        <begin position="173"/>
        <end position="191"/>
    </location>
</feature>
<dbReference type="RefSeq" id="WP_119579648.1">
    <property type="nucleotide sequence ID" value="NZ_QXEC01000037.1"/>
</dbReference>
<sequence length="442" mass="44720">MTASTTHDQRGLGAAGAAVAVAAMVTNGLAYLVPMLGARRLPAADLSVLATVLALVAIAGVAGMGLQMAVAVHRARHPDATTARVGAATTAATTGLLVVAAPLMVLGLHLPVGVVALLVVMTVPVVLAGRWLGELQGGQRFVRLAWAMGLLALGRYAGMVVALVLGVGLVDTLLVGTVTGYATLPLLAWLARRQPPSAATQPTTTGDDLRVRQVMSAGTAALAMLVVSYADLIFARQLLSPADSGAYAVGTVLTKGALWAPQVVTVLALPRLAVGDQQIRRAALIVVTACGAVLVAVSALAGGLAFRLAGGEDYAHLGEYAPYFAATGGLYALVFVIVNAKVATAARWPSAPLWVAAGGLAVLTVLIAPGTFQGIMFSALGTATLTTLGTVVGPALVNRGAGGSRRKDPTDQGIVGSPAAPAQARSHSSAPSRLRRVTRSTR</sequence>
<evidence type="ECO:0000256" key="7">
    <source>
        <dbReference type="SAM" id="Phobius"/>
    </source>
</evidence>
<feature type="transmembrane region" description="Helical" evidence="7">
    <location>
        <begin position="85"/>
        <end position="106"/>
    </location>
</feature>
<keyword evidence="4 7" id="KW-1133">Transmembrane helix</keyword>
<evidence type="ECO:0000256" key="3">
    <source>
        <dbReference type="ARBA" id="ARBA00022692"/>
    </source>
</evidence>
<evidence type="ECO:0000256" key="4">
    <source>
        <dbReference type="ARBA" id="ARBA00022989"/>
    </source>
</evidence>